<protein>
    <submittedName>
        <fullName evidence="2">Uncharacterized protein</fullName>
    </submittedName>
</protein>
<reference evidence="3" key="2">
    <citation type="submission" date="2015-01" db="EMBL/GenBank/DDBJ databases">
        <title>Evolutionary Origins and Diversification of the Mycorrhizal Mutualists.</title>
        <authorList>
            <consortium name="DOE Joint Genome Institute"/>
            <consortium name="Mycorrhizal Genomics Consortium"/>
            <person name="Kohler A."/>
            <person name="Kuo A."/>
            <person name="Nagy L.G."/>
            <person name="Floudas D."/>
            <person name="Copeland A."/>
            <person name="Barry K.W."/>
            <person name="Cichocki N."/>
            <person name="Veneault-Fourrey C."/>
            <person name="LaButti K."/>
            <person name="Lindquist E.A."/>
            <person name="Lipzen A."/>
            <person name="Lundell T."/>
            <person name="Morin E."/>
            <person name="Murat C."/>
            <person name="Riley R."/>
            <person name="Ohm R."/>
            <person name="Sun H."/>
            <person name="Tunlid A."/>
            <person name="Henrissat B."/>
            <person name="Grigoriev I.V."/>
            <person name="Hibbett D.S."/>
            <person name="Martin F."/>
        </authorList>
    </citation>
    <scope>NUCLEOTIDE SEQUENCE [LARGE SCALE GENOMIC DNA]</scope>
    <source>
        <strain evidence="3">441</strain>
    </source>
</reference>
<dbReference type="EMBL" id="KN833822">
    <property type="protein sequence ID" value="KIK17691.1"/>
    <property type="molecule type" value="Genomic_DNA"/>
</dbReference>
<evidence type="ECO:0000313" key="2">
    <source>
        <dbReference type="EMBL" id="KIK17691.1"/>
    </source>
</evidence>
<sequence>MPVSRLPARSFSRAGSDSSRPGTPRAHDLLQKDQWLQAARESTEHFKQHGSPVPLVWLYTEENHIPPNAVPFSEDTNGCPLYIARVLLEGRLCELRI</sequence>
<name>A0A0C9YLU6_9AGAM</name>
<dbReference type="STRING" id="765257.A0A0C9YLU6"/>
<evidence type="ECO:0000256" key="1">
    <source>
        <dbReference type="SAM" id="MobiDB-lite"/>
    </source>
</evidence>
<reference evidence="2 3" key="1">
    <citation type="submission" date="2014-04" db="EMBL/GenBank/DDBJ databases">
        <authorList>
            <consortium name="DOE Joint Genome Institute"/>
            <person name="Kuo A."/>
            <person name="Kohler A."/>
            <person name="Costa M.D."/>
            <person name="Nagy L.G."/>
            <person name="Floudas D."/>
            <person name="Copeland A."/>
            <person name="Barry K.W."/>
            <person name="Cichocki N."/>
            <person name="Veneault-Fourrey C."/>
            <person name="LaButti K."/>
            <person name="Lindquist E.A."/>
            <person name="Lipzen A."/>
            <person name="Lundell T."/>
            <person name="Morin E."/>
            <person name="Murat C."/>
            <person name="Sun H."/>
            <person name="Tunlid A."/>
            <person name="Henrissat B."/>
            <person name="Grigoriev I.V."/>
            <person name="Hibbett D.S."/>
            <person name="Martin F."/>
            <person name="Nordberg H.P."/>
            <person name="Cantor M.N."/>
            <person name="Hua S.X."/>
        </authorList>
    </citation>
    <scope>NUCLEOTIDE SEQUENCE [LARGE SCALE GENOMIC DNA]</scope>
    <source>
        <strain evidence="2 3">441</strain>
    </source>
</reference>
<dbReference type="HOGENOM" id="CLU_2347514_0_0_1"/>
<keyword evidence="3" id="KW-1185">Reference proteome</keyword>
<evidence type="ECO:0000313" key="3">
    <source>
        <dbReference type="Proteomes" id="UP000054018"/>
    </source>
</evidence>
<dbReference type="Proteomes" id="UP000054018">
    <property type="component" value="Unassembled WGS sequence"/>
</dbReference>
<feature type="region of interest" description="Disordered" evidence="1">
    <location>
        <begin position="1"/>
        <end position="27"/>
    </location>
</feature>
<organism evidence="2 3">
    <name type="scientific">Pisolithus microcarpus 441</name>
    <dbReference type="NCBI Taxonomy" id="765257"/>
    <lineage>
        <taxon>Eukaryota</taxon>
        <taxon>Fungi</taxon>
        <taxon>Dikarya</taxon>
        <taxon>Basidiomycota</taxon>
        <taxon>Agaricomycotina</taxon>
        <taxon>Agaricomycetes</taxon>
        <taxon>Agaricomycetidae</taxon>
        <taxon>Boletales</taxon>
        <taxon>Sclerodermatineae</taxon>
        <taxon>Pisolithaceae</taxon>
        <taxon>Pisolithus</taxon>
    </lineage>
</organism>
<proteinExistence type="predicted"/>
<dbReference type="AlphaFoldDB" id="A0A0C9YLU6"/>
<gene>
    <name evidence="2" type="ORF">PISMIDRAFT_214263</name>
</gene>
<accession>A0A0C9YLU6</accession>
<dbReference type="OrthoDB" id="2142040at2759"/>